<sequence length="109" mass="11496">MVSCKFLCLAVAVMLVGAAIFPPEVMAGGGLRYKKLLAAYLIAKAIKPRFVPIPLPLPFPIKLGKDSHVKYPVHSYSHSAHAQLVHEGYGGGYGGQGGYGGGHGGEGWY</sequence>
<name>A0A8X6M2U3_TRICU</name>
<evidence type="ECO:0000313" key="3">
    <source>
        <dbReference type="Proteomes" id="UP000887116"/>
    </source>
</evidence>
<protein>
    <submittedName>
        <fullName evidence="2">Uncharacterized protein</fullName>
    </submittedName>
</protein>
<dbReference type="AlphaFoldDB" id="A0A8X6M2U3"/>
<keyword evidence="3" id="KW-1185">Reference proteome</keyword>
<dbReference type="OrthoDB" id="6435461at2759"/>
<feature type="signal peptide" evidence="1">
    <location>
        <begin position="1"/>
        <end position="18"/>
    </location>
</feature>
<keyword evidence="1" id="KW-0732">Signal</keyword>
<dbReference type="Proteomes" id="UP000887116">
    <property type="component" value="Unassembled WGS sequence"/>
</dbReference>
<comment type="caution">
    <text evidence="2">The sequence shown here is derived from an EMBL/GenBank/DDBJ whole genome shotgun (WGS) entry which is preliminary data.</text>
</comment>
<gene>
    <name evidence="2" type="primary">X975_22565</name>
    <name evidence="2" type="ORF">TNCT_258521</name>
</gene>
<organism evidence="2 3">
    <name type="scientific">Trichonephila clavata</name>
    <name type="common">Joro spider</name>
    <name type="synonym">Nephila clavata</name>
    <dbReference type="NCBI Taxonomy" id="2740835"/>
    <lineage>
        <taxon>Eukaryota</taxon>
        <taxon>Metazoa</taxon>
        <taxon>Ecdysozoa</taxon>
        <taxon>Arthropoda</taxon>
        <taxon>Chelicerata</taxon>
        <taxon>Arachnida</taxon>
        <taxon>Araneae</taxon>
        <taxon>Araneomorphae</taxon>
        <taxon>Entelegynae</taxon>
        <taxon>Araneoidea</taxon>
        <taxon>Nephilidae</taxon>
        <taxon>Trichonephila</taxon>
    </lineage>
</organism>
<dbReference type="EMBL" id="BMAO01019675">
    <property type="protein sequence ID" value="GFR32066.1"/>
    <property type="molecule type" value="Genomic_DNA"/>
</dbReference>
<accession>A0A8X6M2U3</accession>
<evidence type="ECO:0000313" key="2">
    <source>
        <dbReference type="EMBL" id="GFR32066.1"/>
    </source>
</evidence>
<reference evidence="2" key="1">
    <citation type="submission" date="2020-07" db="EMBL/GenBank/DDBJ databases">
        <title>Multicomponent nature underlies the extraordinary mechanical properties of spider dragline silk.</title>
        <authorList>
            <person name="Kono N."/>
            <person name="Nakamura H."/>
            <person name="Mori M."/>
            <person name="Yoshida Y."/>
            <person name="Ohtoshi R."/>
            <person name="Malay A.D."/>
            <person name="Moran D.A.P."/>
            <person name="Tomita M."/>
            <person name="Numata K."/>
            <person name="Arakawa K."/>
        </authorList>
    </citation>
    <scope>NUCLEOTIDE SEQUENCE</scope>
</reference>
<feature type="chain" id="PRO_5036486277" evidence="1">
    <location>
        <begin position="19"/>
        <end position="109"/>
    </location>
</feature>
<proteinExistence type="predicted"/>
<evidence type="ECO:0000256" key="1">
    <source>
        <dbReference type="SAM" id="SignalP"/>
    </source>
</evidence>